<comment type="caution">
    <text evidence="8">The sequence shown here is derived from an EMBL/GenBank/DDBJ whole genome shotgun (WGS) entry which is preliminary data.</text>
</comment>
<evidence type="ECO:0000256" key="5">
    <source>
        <dbReference type="ARBA" id="ARBA00023136"/>
    </source>
</evidence>
<keyword evidence="3 6" id="KW-0812">Transmembrane</keyword>
<dbReference type="PANTHER" id="PTHR30294:SF38">
    <property type="entry name" value="TRANSPORT PERMEASE PROTEIN"/>
    <property type="match status" value="1"/>
</dbReference>
<feature type="transmembrane region" description="Helical" evidence="6">
    <location>
        <begin position="225"/>
        <end position="245"/>
    </location>
</feature>
<name>A0A6P1DSC4_9GAMM</name>
<gene>
    <name evidence="8" type="ORF">G3480_10475</name>
</gene>
<evidence type="ECO:0000256" key="3">
    <source>
        <dbReference type="ARBA" id="ARBA00022692"/>
    </source>
</evidence>
<feature type="domain" description="ABC-2 type transporter transmembrane" evidence="7">
    <location>
        <begin position="22"/>
        <end position="415"/>
    </location>
</feature>
<feature type="transmembrane region" description="Helical" evidence="6">
    <location>
        <begin position="272"/>
        <end position="293"/>
    </location>
</feature>
<dbReference type="GO" id="GO:0140359">
    <property type="term" value="F:ABC-type transporter activity"/>
    <property type="evidence" value="ECO:0007669"/>
    <property type="project" value="InterPro"/>
</dbReference>
<keyword evidence="5 6" id="KW-0472">Membrane</keyword>
<sequence length="419" mass="44521">MRALLTSAHKELRLLARDYAGLLVLFLMPVTLVVVITLVQENILQLSGQRPTEICVQDDDQGPFAHGLTAYLQTGKLEAVPWTGSADELRQAVTAGTCQAALILEQGASARLQQQIDRQLAGDATSKSPSLALDLLFDPATMVGFRAGIFARVQMAAQATELEMKATRLGARLTAQAGAGTPAGNGSGEDLRALFSRSLTTIAEQSGHSSQSSMDEILNPVDRNVPAWALFGMFFTAIPIAGTILTERQSGVALRLTAMPVSPISLLAGKMFAYLGVCVVQFILIALVGIYLFPHLGLQAFSLPINPLSLLLPVCASSLAACGFGVCLGSVCRSYEQASTLGATIVVAAAAMGGIMVPVYAMPPLMQQLSILSPLSWAITCFSDLLIRGNPWESTLPDLGRLVAFSAVMLIISWKRAYR</sequence>
<accession>A0A6P1DSC4</accession>
<dbReference type="GO" id="GO:0005886">
    <property type="term" value="C:plasma membrane"/>
    <property type="evidence" value="ECO:0007669"/>
    <property type="project" value="UniProtKB-SubCell"/>
</dbReference>
<keyword evidence="4 6" id="KW-1133">Transmembrane helix</keyword>
<evidence type="ECO:0000256" key="2">
    <source>
        <dbReference type="ARBA" id="ARBA00022475"/>
    </source>
</evidence>
<feature type="transmembrane region" description="Helical" evidence="6">
    <location>
        <begin position="340"/>
        <end position="362"/>
    </location>
</feature>
<reference evidence="8 9" key="2">
    <citation type="submission" date="2020-02" db="EMBL/GenBank/DDBJ databases">
        <title>Genome sequences of Thiorhodococcus mannitoliphagus and Thiorhodococcus minor, purple sulfur photosynthetic bacteria in the gammaproteobacterial family, Chromatiaceae.</title>
        <authorList>
            <person name="Aviles F.A."/>
            <person name="Meyer T.E."/>
            <person name="Kyndt J.A."/>
        </authorList>
    </citation>
    <scope>NUCLEOTIDE SEQUENCE [LARGE SCALE GENOMIC DNA]</scope>
    <source>
        <strain evidence="8 9">DSM 18266</strain>
    </source>
</reference>
<dbReference type="AlphaFoldDB" id="A0A6P1DSC4"/>
<keyword evidence="2" id="KW-1003">Cell membrane</keyword>
<feature type="transmembrane region" description="Helical" evidence="6">
    <location>
        <begin position="399"/>
        <end position="417"/>
    </location>
</feature>
<organism evidence="8 9">
    <name type="scientific">Thiorhodococcus mannitoliphagus</name>
    <dbReference type="NCBI Taxonomy" id="329406"/>
    <lineage>
        <taxon>Bacteria</taxon>
        <taxon>Pseudomonadati</taxon>
        <taxon>Pseudomonadota</taxon>
        <taxon>Gammaproteobacteria</taxon>
        <taxon>Chromatiales</taxon>
        <taxon>Chromatiaceae</taxon>
        <taxon>Thiorhodococcus</taxon>
    </lineage>
</organism>
<dbReference type="PANTHER" id="PTHR30294">
    <property type="entry name" value="MEMBRANE COMPONENT OF ABC TRANSPORTER YHHJ-RELATED"/>
    <property type="match status" value="1"/>
</dbReference>
<comment type="subcellular location">
    <subcellularLocation>
        <location evidence="1">Cell membrane</location>
        <topology evidence="1">Multi-pass membrane protein</topology>
    </subcellularLocation>
</comment>
<dbReference type="InterPro" id="IPR051449">
    <property type="entry name" value="ABC-2_transporter_component"/>
</dbReference>
<dbReference type="Pfam" id="PF12698">
    <property type="entry name" value="ABC2_membrane_3"/>
    <property type="match status" value="1"/>
</dbReference>
<evidence type="ECO:0000256" key="4">
    <source>
        <dbReference type="ARBA" id="ARBA00022989"/>
    </source>
</evidence>
<protein>
    <submittedName>
        <fullName evidence="8">ABC transporter permease</fullName>
    </submittedName>
</protein>
<evidence type="ECO:0000313" key="8">
    <source>
        <dbReference type="EMBL" id="NEX20729.1"/>
    </source>
</evidence>
<dbReference type="Proteomes" id="UP000471640">
    <property type="component" value="Unassembled WGS sequence"/>
</dbReference>
<evidence type="ECO:0000256" key="6">
    <source>
        <dbReference type="SAM" id="Phobius"/>
    </source>
</evidence>
<evidence type="ECO:0000259" key="7">
    <source>
        <dbReference type="Pfam" id="PF12698"/>
    </source>
</evidence>
<feature type="transmembrane region" description="Helical" evidence="6">
    <location>
        <begin position="20"/>
        <end position="39"/>
    </location>
</feature>
<evidence type="ECO:0000313" key="9">
    <source>
        <dbReference type="Proteomes" id="UP000471640"/>
    </source>
</evidence>
<dbReference type="RefSeq" id="WP_164653838.1">
    <property type="nucleotide sequence ID" value="NZ_JAAIJR010000035.1"/>
</dbReference>
<dbReference type="InterPro" id="IPR013525">
    <property type="entry name" value="ABC2_TM"/>
</dbReference>
<dbReference type="EMBL" id="JAAIJR010000035">
    <property type="protein sequence ID" value="NEX20729.1"/>
    <property type="molecule type" value="Genomic_DNA"/>
</dbReference>
<reference evidence="9" key="1">
    <citation type="journal article" date="2020" name="Microbiol. Resour. Announc.">
        <title>Draft Genome Sequences of Thiorhodococcus mannitoliphagus and Thiorhodococcus minor, Purple Sulfur Photosynthetic Bacteria in the Gammaproteobacterial Family Chromatiaceae.</title>
        <authorList>
            <person name="Aviles F.A."/>
            <person name="Meyer T.E."/>
            <person name="Kyndt J.A."/>
        </authorList>
    </citation>
    <scope>NUCLEOTIDE SEQUENCE [LARGE SCALE GENOMIC DNA]</scope>
    <source>
        <strain evidence="9">DSM 18266</strain>
    </source>
</reference>
<feature type="transmembrane region" description="Helical" evidence="6">
    <location>
        <begin position="305"/>
        <end position="328"/>
    </location>
</feature>
<proteinExistence type="predicted"/>
<evidence type="ECO:0000256" key="1">
    <source>
        <dbReference type="ARBA" id="ARBA00004651"/>
    </source>
</evidence>
<keyword evidence="9" id="KW-1185">Reference proteome</keyword>